<comment type="caution">
    <text evidence="2">The sequence shown here is derived from an EMBL/GenBank/DDBJ whole genome shotgun (WGS) entry which is preliminary data.</text>
</comment>
<organism evidence="2 3">
    <name type="scientific">Liparis tanakae</name>
    <name type="common">Tanaka's snailfish</name>
    <dbReference type="NCBI Taxonomy" id="230148"/>
    <lineage>
        <taxon>Eukaryota</taxon>
        <taxon>Metazoa</taxon>
        <taxon>Chordata</taxon>
        <taxon>Craniata</taxon>
        <taxon>Vertebrata</taxon>
        <taxon>Euteleostomi</taxon>
        <taxon>Actinopterygii</taxon>
        <taxon>Neopterygii</taxon>
        <taxon>Teleostei</taxon>
        <taxon>Neoteleostei</taxon>
        <taxon>Acanthomorphata</taxon>
        <taxon>Eupercaria</taxon>
        <taxon>Perciformes</taxon>
        <taxon>Cottioidei</taxon>
        <taxon>Cottales</taxon>
        <taxon>Liparidae</taxon>
        <taxon>Liparis</taxon>
    </lineage>
</organism>
<evidence type="ECO:0000313" key="3">
    <source>
        <dbReference type="Proteomes" id="UP000314294"/>
    </source>
</evidence>
<keyword evidence="3" id="KW-1185">Reference proteome</keyword>
<sequence>MPQGLKPHPAPLLELQQLTPGSWTSF</sequence>
<evidence type="ECO:0000313" key="2">
    <source>
        <dbReference type="EMBL" id="TNN29069.1"/>
    </source>
</evidence>
<dbReference type="EMBL" id="SRLO01006109">
    <property type="protein sequence ID" value="TNN29069.1"/>
    <property type="molecule type" value="Genomic_DNA"/>
</dbReference>
<feature type="compositionally biased region" description="Polar residues" evidence="1">
    <location>
        <begin position="16"/>
        <end position="26"/>
    </location>
</feature>
<name>A0A4Z2EJU1_9TELE</name>
<gene>
    <name evidence="2" type="ORF">EYF80_060783</name>
</gene>
<feature type="region of interest" description="Disordered" evidence="1">
    <location>
        <begin position="1"/>
        <end position="26"/>
    </location>
</feature>
<protein>
    <submittedName>
        <fullName evidence="2">Uncharacterized protein</fullName>
    </submittedName>
</protein>
<dbReference type="Proteomes" id="UP000314294">
    <property type="component" value="Unassembled WGS sequence"/>
</dbReference>
<proteinExistence type="predicted"/>
<evidence type="ECO:0000256" key="1">
    <source>
        <dbReference type="SAM" id="MobiDB-lite"/>
    </source>
</evidence>
<reference evidence="2 3" key="1">
    <citation type="submission" date="2019-03" db="EMBL/GenBank/DDBJ databases">
        <title>First draft genome of Liparis tanakae, snailfish: a comprehensive survey of snailfish specific genes.</title>
        <authorList>
            <person name="Kim W."/>
            <person name="Song I."/>
            <person name="Jeong J.-H."/>
            <person name="Kim D."/>
            <person name="Kim S."/>
            <person name="Ryu S."/>
            <person name="Song J.Y."/>
            <person name="Lee S.K."/>
        </authorList>
    </citation>
    <scope>NUCLEOTIDE SEQUENCE [LARGE SCALE GENOMIC DNA]</scope>
    <source>
        <tissue evidence="2">Muscle</tissue>
    </source>
</reference>
<accession>A0A4Z2EJU1</accession>
<dbReference type="AlphaFoldDB" id="A0A4Z2EJU1"/>